<dbReference type="Proteomes" id="UP000580250">
    <property type="component" value="Unassembled WGS sequence"/>
</dbReference>
<evidence type="ECO:0000313" key="1">
    <source>
        <dbReference type="EMBL" id="CAD2186984.1"/>
    </source>
</evidence>
<reference evidence="1 2" key="1">
    <citation type="submission" date="2020-08" db="EMBL/GenBank/DDBJ databases">
        <authorList>
            <person name="Koutsovoulos G."/>
            <person name="Danchin GJ E."/>
        </authorList>
    </citation>
    <scope>NUCLEOTIDE SEQUENCE [LARGE SCALE GENOMIC DNA]</scope>
</reference>
<organism evidence="1 2">
    <name type="scientific">Meloidogyne enterolobii</name>
    <name type="common">Root-knot nematode worm</name>
    <name type="synonym">Meloidogyne mayaguensis</name>
    <dbReference type="NCBI Taxonomy" id="390850"/>
    <lineage>
        <taxon>Eukaryota</taxon>
        <taxon>Metazoa</taxon>
        <taxon>Ecdysozoa</taxon>
        <taxon>Nematoda</taxon>
        <taxon>Chromadorea</taxon>
        <taxon>Rhabditida</taxon>
        <taxon>Tylenchina</taxon>
        <taxon>Tylenchomorpha</taxon>
        <taxon>Tylenchoidea</taxon>
        <taxon>Meloidogynidae</taxon>
        <taxon>Meloidogyninae</taxon>
        <taxon>Meloidogyne</taxon>
    </lineage>
</organism>
<comment type="caution">
    <text evidence="1">The sequence shown here is derived from an EMBL/GenBank/DDBJ whole genome shotgun (WGS) entry which is preliminary data.</text>
</comment>
<dbReference type="EMBL" id="CAJEWN010000616">
    <property type="protein sequence ID" value="CAD2186984.1"/>
    <property type="molecule type" value="Genomic_DNA"/>
</dbReference>
<name>A0A6V7WJ21_MELEN</name>
<accession>A0A6V7WJ21</accession>
<gene>
    <name evidence="1" type="ORF">MENT_LOCUS39536</name>
</gene>
<proteinExistence type="predicted"/>
<protein>
    <submittedName>
        <fullName evidence="1">Uncharacterized protein</fullName>
    </submittedName>
</protein>
<evidence type="ECO:0000313" key="2">
    <source>
        <dbReference type="Proteomes" id="UP000580250"/>
    </source>
</evidence>
<sequence length="180" mass="21006">MIGQELRILQPEKKIVRISTNPIMAHTQIVNERNGERIKDSQVLVRLQSYAEYRDCKMAKEGYETLWGFLKMAASRVVQAYCEEIIGHHKYRIELCLNGWANLYIGPRGTKDINDLRLSGRQKTQNGQFKQYKTATLNENEKKLAFELAKALRTHVKESVWKKQFDKRNIKCTIYTHGFG</sequence>
<dbReference type="AlphaFoldDB" id="A0A6V7WJ21"/>